<dbReference type="RefSeq" id="WP_271222617.1">
    <property type="nucleotide sequence ID" value="NZ_BAAAVD010000033.1"/>
</dbReference>
<sequence>MDEKPRKTFWSSIRTTPVEARVVAAAMWLIGIVLTVFGVLGDLNGSWSDLPFSTNLLSALTGFLFAVPVVLLVFRWAEEYLKEQREALIAREESLQAQLAADRARMEEFLQLAGHRDEEARVAARREAETVVALAPARDAVTRMWPLVDAIFADTERSVLLEARLAEAGLLPTGSRPRPSTRCAPCWSCGPRSSRRRTSSL</sequence>
<keyword evidence="2" id="KW-0472">Membrane</keyword>
<proteinExistence type="predicted"/>
<evidence type="ECO:0000313" key="3">
    <source>
        <dbReference type="EMBL" id="GLK14379.1"/>
    </source>
</evidence>
<dbReference type="EMBL" id="BSEV01000031">
    <property type="protein sequence ID" value="GLK14379.1"/>
    <property type="molecule type" value="Genomic_DNA"/>
</dbReference>
<feature type="region of interest" description="Disordered" evidence="1">
    <location>
        <begin position="171"/>
        <end position="201"/>
    </location>
</feature>
<evidence type="ECO:0000313" key="4">
    <source>
        <dbReference type="Proteomes" id="UP001143474"/>
    </source>
</evidence>
<reference evidence="3" key="1">
    <citation type="journal article" date="2014" name="Int. J. Syst. Evol. Microbiol.">
        <title>Complete genome sequence of Corynebacterium casei LMG S-19264T (=DSM 44701T), isolated from a smear-ripened cheese.</title>
        <authorList>
            <consortium name="US DOE Joint Genome Institute (JGI-PGF)"/>
            <person name="Walter F."/>
            <person name="Albersmeier A."/>
            <person name="Kalinowski J."/>
            <person name="Ruckert C."/>
        </authorList>
    </citation>
    <scope>NUCLEOTIDE SEQUENCE</scope>
    <source>
        <strain evidence="3">VKM Ac-2007</strain>
    </source>
</reference>
<feature type="transmembrane region" description="Helical" evidence="2">
    <location>
        <begin position="52"/>
        <end position="74"/>
    </location>
</feature>
<accession>A0A9W6MH16</accession>
<protein>
    <submittedName>
        <fullName evidence="3">Uncharacterized protein</fullName>
    </submittedName>
</protein>
<evidence type="ECO:0000256" key="2">
    <source>
        <dbReference type="SAM" id="Phobius"/>
    </source>
</evidence>
<keyword evidence="2" id="KW-1133">Transmembrane helix</keyword>
<gene>
    <name evidence="3" type="ORF">GCM10017600_77910</name>
</gene>
<reference evidence="3" key="2">
    <citation type="submission" date="2023-01" db="EMBL/GenBank/DDBJ databases">
        <authorList>
            <person name="Sun Q."/>
            <person name="Evtushenko L."/>
        </authorList>
    </citation>
    <scope>NUCLEOTIDE SEQUENCE</scope>
    <source>
        <strain evidence="3">VKM Ac-2007</strain>
    </source>
</reference>
<feature type="transmembrane region" description="Helical" evidence="2">
    <location>
        <begin position="20"/>
        <end position="40"/>
    </location>
</feature>
<dbReference type="Proteomes" id="UP001143474">
    <property type="component" value="Unassembled WGS sequence"/>
</dbReference>
<evidence type="ECO:0000256" key="1">
    <source>
        <dbReference type="SAM" id="MobiDB-lite"/>
    </source>
</evidence>
<dbReference type="AlphaFoldDB" id="A0A9W6MH16"/>
<name>A0A9W6MH16_9ACTN</name>
<keyword evidence="2" id="KW-0812">Transmembrane</keyword>
<comment type="caution">
    <text evidence="3">The sequence shown here is derived from an EMBL/GenBank/DDBJ whole genome shotgun (WGS) entry which is preliminary data.</text>
</comment>
<keyword evidence="4" id="KW-1185">Reference proteome</keyword>
<organism evidence="3 4">
    <name type="scientific">Streptosporangium carneum</name>
    <dbReference type="NCBI Taxonomy" id="47481"/>
    <lineage>
        <taxon>Bacteria</taxon>
        <taxon>Bacillati</taxon>
        <taxon>Actinomycetota</taxon>
        <taxon>Actinomycetes</taxon>
        <taxon>Streptosporangiales</taxon>
        <taxon>Streptosporangiaceae</taxon>
        <taxon>Streptosporangium</taxon>
    </lineage>
</organism>